<feature type="compositionally biased region" description="Basic residues" evidence="9">
    <location>
        <begin position="67"/>
        <end position="81"/>
    </location>
</feature>
<protein>
    <recommendedName>
        <fullName evidence="2">tRNA (guanine(9)-N1)-methyltransferase</fullName>
        <ecNumber evidence="1">2.1.1.221</ecNumber>
    </recommendedName>
    <alternativeName>
        <fullName evidence="7">tRNA methyltransferase 10</fullName>
    </alternativeName>
    <alternativeName>
        <fullName evidence="6">tRNA(m1G9)-methyltransferase</fullName>
    </alternativeName>
</protein>
<dbReference type="InterPro" id="IPR007356">
    <property type="entry name" value="tRNA_m1G_MeTrfase_euk"/>
</dbReference>
<feature type="compositionally biased region" description="Basic and acidic residues" evidence="9">
    <location>
        <begin position="357"/>
        <end position="370"/>
    </location>
</feature>
<dbReference type="STRING" id="1380566.A0A179FLQ3"/>
<keyword evidence="5" id="KW-0949">S-adenosyl-L-methionine</keyword>
<keyword evidence="12" id="KW-1185">Reference proteome</keyword>
<dbReference type="PANTHER" id="PTHR13563">
    <property type="entry name" value="TRNA (GUANINE-9-) METHYLTRANSFERASE"/>
    <property type="match status" value="1"/>
</dbReference>
<evidence type="ECO:0000256" key="5">
    <source>
        <dbReference type="ARBA" id="ARBA00022691"/>
    </source>
</evidence>
<feature type="compositionally biased region" description="Acidic residues" evidence="9">
    <location>
        <begin position="340"/>
        <end position="356"/>
    </location>
</feature>
<evidence type="ECO:0000256" key="1">
    <source>
        <dbReference type="ARBA" id="ARBA00012797"/>
    </source>
</evidence>
<feature type="compositionally biased region" description="Basic and acidic residues" evidence="9">
    <location>
        <begin position="56"/>
        <end position="66"/>
    </location>
</feature>
<evidence type="ECO:0000259" key="10">
    <source>
        <dbReference type="PROSITE" id="PS51675"/>
    </source>
</evidence>
<dbReference type="InterPro" id="IPR038459">
    <property type="entry name" value="MT_TRM10-typ_sf"/>
</dbReference>
<sequence>MASTGDSEAIPEPSQPLQNQPEPQDNSQTVQTSTSQGDNGGPAAPMSKNALKRLRKVQEWEDGREDRKKRRREKRHATKARRREERAELIAQGADPAVLFAKKLPAQRVPIALILDCGFEDYMTERENVSLSSQVTRCYSDNRNFKYKSHLWISGWGGKLKERFETALENQHMNWKGVGFEEGNFLAAAVRAREKMVVDDGEMIDALKRSADNKVKWERDEKVPFPISDPIPELNEDFKDVVYLTSESPYTLERLEPNTSYVIGGLVDKNREKGLCYKRAVEMGIRTAKLPIGQYLMLRSRQILTTNHVVEIMVRWLECESWAEAFMHVIPKRKGATVREDEDDGEGEDEGDEEKEGGDKSENEIAKEDSAGLEAEVQLEEATGEQGQK</sequence>
<dbReference type="PANTHER" id="PTHR13563:SF13">
    <property type="entry name" value="TRNA METHYLTRANSFERASE 10 HOMOLOG A"/>
    <property type="match status" value="1"/>
</dbReference>
<dbReference type="Proteomes" id="UP000078397">
    <property type="component" value="Unassembled WGS sequence"/>
</dbReference>
<dbReference type="GO" id="GO:0000049">
    <property type="term" value="F:tRNA binding"/>
    <property type="evidence" value="ECO:0007669"/>
    <property type="project" value="TreeGrafter"/>
</dbReference>
<reference evidence="11 12" key="1">
    <citation type="journal article" date="2016" name="PLoS Pathog.">
        <title>Biosynthesis of antibiotic leucinostatins in bio-control fungus Purpureocillium lilacinum and their inhibition on phytophthora revealed by genome mining.</title>
        <authorList>
            <person name="Wang G."/>
            <person name="Liu Z."/>
            <person name="Lin R."/>
            <person name="Li E."/>
            <person name="Mao Z."/>
            <person name="Ling J."/>
            <person name="Yang Y."/>
            <person name="Yin W.B."/>
            <person name="Xie B."/>
        </authorList>
    </citation>
    <scope>NUCLEOTIDE SEQUENCE [LARGE SCALE GENOMIC DNA]</scope>
    <source>
        <strain evidence="11">170</strain>
    </source>
</reference>
<dbReference type="AlphaFoldDB" id="A0A179FLQ3"/>
<dbReference type="OrthoDB" id="278300at2759"/>
<proteinExistence type="predicted"/>
<evidence type="ECO:0000256" key="3">
    <source>
        <dbReference type="ARBA" id="ARBA00022603"/>
    </source>
</evidence>
<feature type="domain" description="SAM-dependent MTase TRM10-type" evidence="10">
    <location>
        <begin position="99"/>
        <end position="337"/>
    </location>
</feature>
<evidence type="ECO:0000256" key="6">
    <source>
        <dbReference type="ARBA" id="ARBA00031792"/>
    </source>
</evidence>
<evidence type="ECO:0000256" key="2">
    <source>
        <dbReference type="ARBA" id="ARBA00020451"/>
    </source>
</evidence>
<evidence type="ECO:0000313" key="12">
    <source>
        <dbReference type="Proteomes" id="UP000078397"/>
    </source>
</evidence>
<gene>
    <name evidence="11" type="ORF">VFPPC_08101</name>
</gene>
<dbReference type="KEGG" id="pchm:VFPPC_08101"/>
<feature type="region of interest" description="Disordered" evidence="9">
    <location>
        <begin position="334"/>
        <end position="389"/>
    </location>
</feature>
<dbReference type="GO" id="GO:0002939">
    <property type="term" value="P:tRNA N1-guanine methylation"/>
    <property type="evidence" value="ECO:0007669"/>
    <property type="project" value="TreeGrafter"/>
</dbReference>
<evidence type="ECO:0000256" key="4">
    <source>
        <dbReference type="ARBA" id="ARBA00022679"/>
    </source>
</evidence>
<feature type="region of interest" description="Disordered" evidence="9">
    <location>
        <begin position="1"/>
        <end position="84"/>
    </location>
</feature>
<accession>A0A179FLQ3</accession>
<dbReference type="GO" id="GO:0005634">
    <property type="term" value="C:nucleus"/>
    <property type="evidence" value="ECO:0007669"/>
    <property type="project" value="TreeGrafter"/>
</dbReference>
<keyword evidence="4" id="KW-0808">Transferase</keyword>
<name>A0A179FLQ3_METCM</name>
<comment type="catalytic activity">
    <reaction evidence="8">
        <text>guanosine(9) in tRNA + S-adenosyl-L-methionine = N(1)-methylguanosine(9) in tRNA + S-adenosyl-L-homocysteine + H(+)</text>
        <dbReference type="Rhea" id="RHEA:43156"/>
        <dbReference type="Rhea" id="RHEA-COMP:10367"/>
        <dbReference type="Rhea" id="RHEA-COMP:10368"/>
        <dbReference type="ChEBI" id="CHEBI:15378"/>
        <dbReference type="ChEBI" id="CHEBI:57856"/>
        <dbReference type="ChEBI" id="CHEBI:59789"/>
        <dbReference type="ChEBI" id="CHEBI:73542"/>
        <dbReference type="ChEBI" id="CHEBI:74269"/>
        <dbReference type="EC" id="2.1.1.221"/>
    </reaction>
</comment>
<feature type="compositionally biased region" description="Polar residues" evidence="9">
    <location>
        <begin position="15"/>
        <end position="37"/>
    </location>
</feature>
<organism evidence="11 12">
    <name type="scientific">Pochonia chlamydosporia 170</name>
    <dbReference type="NCBI Taxonomy" id="1380566"/>
    <lineage>
        <taxon>Eukaryota</taxon>
        <taxon>Fungi</taxon>
        <taxon>Dikarya</taxon>
        <taxon>Ascomycota</taxon>
        <taxon>Pezizomycotina</taxon>
        <taxon>Sordariomycetes</taxon>
        <taxon>Hypocreomycetidae</taxon>
        <taxon>Hypocreales</taxon>
        <taxon>Clavicipitaceae</taxon>
        <taxon>Pochonia</taxon>
    </lineage>
</organism>
<comment type="caution">
    <text evidence="11">The sequence shown here is derived from an EMBL/GenBank/DDBJ whole genome shotgun (WGS) entry which is preliminary data.</text>
</comment>
<evidence type="ECO:0000313" key="11">
    <source>
        <dbReference type="EMBL" id="OAQ66565.1"/>
    </source>
</evidence>
<evidence type="ECO:0000256" key="8">
    <source>
        <dbReference type="ARBA" id="ARBA00048434"/>
    </source>
</evidence>
<dbReference type="EC" id="2.1.1.221" evidence="1"/>
<dbReference type="CDD" id="cd18089">
    <property type="entry name" value="SPOUT_Trm10-like"/>
    <property type="match status" value="1"/>
</dbReference>
<dbReference type="GO" id="GO:0052905">
    <property type="term" value="F:tRNA (guanosine(9)-N1)-methyltransferase activity"/>
    <property type="evidence" value="ECO:0007669"/>
    <property type="project" value="UniProtKB-EC"/>
</dbReference>
<dbReference type="Gene3D" id="3.40.1280.30">
    <property type="match status" value="1"/>
</dbReference>
<evidence type="ECO:0000256" key="9">
    <source>
        <dbReference type="SAM" id="MobiDB-lite"/>
    </source>
</evidence>
<dbReference type="EMBL" id="LSBJ02000004">
    <property type="protein sequence ID" value="OAQ66565.1"/>
    <property type="molecule type" value="Genomic_DNA"/>
</dbReference>
<keyword evidence="3" id="KW-0489">Methyltransferase</keyword>
<dbReference type="GeneID" id="28850858"/>
<dbReference type="RefSeq" id="XP_018143652.1">
    <property type="nucleotide sequence ID" value="XM_018286864.1"/>
</dbReference>
<dbReference type="PROSITE" id="PS51675">
    <property type="entry name" value="SAM_MT_TRM10"/>
    <property type="match status" value="1"/>
</dbReference>
<evidence type="ECO:0000256" key="7">
    <source>
        <dbReference type="ARBA" id="ARBA00032166"/>
    </source>
</evidence>
<dbReference type="InterPro" id="IPR028564">
    <property type="entry name" value="MT_TRM10-typ"/>
</dbReference>